<sequence length="91" mass="10769">MKSPLEKIIFQKKGTPGIIGFDSGLMLYKEKELMEWLCIKYKKRFEIYLLLDDLEEPPYRNHLTSGVGRTLENARYAAVRNMEKLMFDKVH</sequence>
<proteinExistence type="predicted"/>
<name>A0ABW6K1K3_9BACI</name>
<protein>
    <submittedName>
        <fullName evidence="1">Uncharacterized protein</fullName>
    </submittedName>
</protein>
<evidence type="ECO:0000313" key="2">
    <source>
        <dbReference type="Proteomes" id="UP001601058"/>
    </source>
</evidence>
<organism evidence="1 2">
    <name type="scientific">Cytobacillus mangrovibacter</name>
    <dbReference type="NCBI Taxonomy" id="3299024"/>
    <lineage>
        <taxon>Bacteria</taxon>
        <taxon>Bacillati</taxon>
        <taxon>Bacillota</taxon>
        <taxon>Bacilli</taxon>
        <taxon>Bacillales</taxon>
        <taxon>Bacillaceae</taxon>
        <taxon>Cytobacillus</taxon>
    </lineage>
</organism>
<dbReference type="EMBL" id="JBIACJ010000009">
    <property type="protein sequence ID" value="MFE8697996.1"/>
    <property type="molecule type" value="Genomic_DNA"/>
</dbReference>
<gene>
    <name evidence="1" type="ORF">ACFYKT_16765</name>
</gene>
<comment type="caution">
    <text evidence="1">The sequence shown here is derived from an EMBL/GenBank/DDBJ whole genome shotgun (WGS) entry which is preliminary data.</text>
</comment>
<dbReference type="RefSeq" id="WP_389221966.1">
    <property type="nucleotide sequence ID" value="NZ_JBIACJ010000009.1"/>
</dbReference>
<accession>A0ABW6K1K3</accession>
<keyword evidence="2" id="KW-1185">Reference proteome</keyword>
<evidence type="ECO:0000313" key="1">
    <source>
        <dbReference type="EMBL" id="MFE8697996.1"/>
    </source>
</evidence>
<reference evidence="1 2" key="1">
    <citation type="submission" date="2024-08" db="EMBL/GenBank/DDBJ databases">
        <title>Two novel Cytobacillus novel species.</title>
        <authorList>
            <person name="Liu G."/>
        </authorList>
    </citation>
    <scope>NUCLEOTIDE SEQUENCE [LARGE SCALE GENOMIC DNA]</scope>
    <source>
        <strain evidence="1 2">FJAT-53684</strain>
    </source>
</reference>
<dbReference type="Proteomes" id="UP001601058">
    <property type="component" value="Unassembled WGS sequence"/>
</dbReference>